<dbReference type="Proteomes" id="UP000005824">
    <property type="component" value="Unassembled WGS sequence"/>
</dbReference>
<dbReference type="SUPFAM" id="SSF51905">
    <property type="entry name" value="FAD/NAD(P)-binding domain"/>
    <property type="match status" value="1"/>
</dbReference>
<dbReference type="Gene3D" id="2.60.120.260">
    <property type="entry name" value="Galactose-binding domain-like"/>
    <property type="match status" value="1"/>
</dbReference>
<dbReference type="STRING" id="497964.CfE428DRAFT_1095"/>
<evidence type="ECO:0000259" key="7">
    <source>
        <dbReference type="Pfam" id="PF25275"/>
    </source>
</evidence>
<dbReference type="InParanoid" id="B4CWQ7"/>
<dbReference type="GO" id="GO:0046872">
    <property type="term" value="F:metal ion binding"/>
    <property type="evidence" value="ECO:0007669"/>
    <property type="project" value="UniProtKB-KW"/>
</dbReference>
<keyword evidence="8" id="KW-0456">Lyase</keyword>
<keyword evidence="2" id="KW-0479">Metal-binding</keyword>
<dbReference type="Gene3D" id="3.50.50.60">
    <property type="entry name" value="FAD/NAD(P)-binding domain"/>
    <property type="match status" value="1"/>
</dbReference>
<accession>B4CWQ7</accession>
<keyword evidence="5" id="KW-0411">Iron-sulfur</keyword>
<dbReference type="InterPro" id="IPR036188">
    <property type="entry name" value="FAD/NAD-bd_sf"/>
</dbReference>
<keyword evidence="9" id="KW-1185">Reference proteome</keyword>
<keyword evidence="3" id="KW-0560">Oxidoreductase</keyword>
<evidence type="ECO:0000256" key="5">
    <source>
        <dbReference type="ARBA" id="ARBA00023014"/>
    </source>
</evidence>
<evidence type="ECO:0000256" key="6">
    <source>
        <dbReference type="SAM" id="SignalP"/>
    </source>
</evidence>
<organism evidence="8 9">
    <name type="scientific">Chthoniobacter flavus Ellin428</name>
    <dbReference type="NCBI Taxonomy" id="497964"/>
    <lineage>
        <taxon>Bacteria</taxon>
        <taxon>Pseudomonadati</taxon>
        <taxon>Verrucomicrobiota</taxon>
        <taxon>Spartobacteria</taxon>
        <taxon>Chthoniobacterales</taxon>
        <taxon>Chthoniobacteraceae</taxon>
        <taxon>Chthoniobacter</taxon>
    </lineage>
</organism>
<gene>
    <name evidence="8" type="ORF">CfE428DRAFT_1095</name>
</gene>
<dbReference type="GO" id="GO:0051539">
    <property type="term" value="F:4 iron, 4 sulfur cluster binding"/>
    <property type="evidence" value="ECO:0007669"/>
    <property type="project" value="UniProtKB-KW"/>
</dbReference>
<proteinExistence type="predicted"/>
<sequence precursor="true">MRFPCPSSFATALFLSAIVARAEVVESDVVIFGGTSGGVAAAVQAHRMGKTAVIAEWTPHLGGLTTGGLGATDIGNKGAIGGIAREFYEQIAEHYTKPEAWTWQKPQAQDVKHEKSKDPLEEKTGRLTKWTFEPHVAMDIYKKWLADAGVKVYLGEKLKSVKMDGQHIVEFTTESGDTFRGKMFIDASYEGDLMARAGVSYHVGREANTEFNETLNGFREKTPQHQFTVDVDPYLTPGDPKSGLLPFIQENANEKPGAGDKRVQAYNFRLCMTRTKENLVPWSELKPANYDEKNYELLGRFIDALEKSGKPPTGLFMGPTPMPNDKTDTNNAGAFSTDFIGENYAYPNADYPERERITQAHADYIKGMLYFLSSSQRVPQHVRDTVNHWGLAKDEFTENGHFPTALYVREGRRMMSDYVMTEANCRWQKKAEDPVALGAYNMDSHNCQRIVQNGFVRNEGDVEVGVAGPYPVSYRSIVPKAGQAENLLVPVCLSATHIAYGSIRMEPVFMILGQSAATAACLAIDAKVTVQKLDYAPLRTQLDKDHQILEWTGPAHHMIPPPPKLDGIVLDDTDGQRGGEWTQGSINGSQRVGDGYIHDQNQNKGALSVHWTPDIPIAGNYEIIFHFPPNGNRAKNVPVTISIKGGESKTIKVNEQDQSGQQSLGVFALPIGHNTTISVSNAETDGFVVVDGVQLLRVRQ</sequence>
<evidence type="ECO:0000256" key="3">
    <source>
        <dbReference type="ARBA" id="ARBA00023002"/>
    </source>
</evidence>
<evidence type="ECO:0000313" key="9">
    <source>
        <dbReference type="Proteomes" id="UP000005824"/>
    </source>
</evidence>
<dbReference type="GO" id="GO:0016491">
    <property type="term" value="F:oxidoreductase activity"/>
    <property type="evidence" value="ECO:0007669"/>
    <property type="project" value="UniProtKB-KW"/>
</dbReference>
<keyword evidence="4" id="KW-0408">Iron</keyword>
<keyword evidence="1" id="KW-0004">4Fe-4S</keyword>
<evidence type="ECO:0000256" key="2">
    <source>
        <dbReference type="ARBA" id="ARBA00022723"/>
    </source>
</evidence>
<evidence type="ECO:0000256" key="1">
    <source>
        <dbReference type="ARBA" id="ARBA00022485"/>
    </source>
</evidence>
<feature type="domain" description="Golvesin/Xly CBD-like" evidence="7">
    <location>
        <begin position="569"/>
        <end position="696"/>
    </location>
</feature>
<evidence type="ECO:0000256" key="4">
    <source>
        <dbReference type="ARBA" id="ARBA00023004"/>
    </source>
</evidence>
<dbReference type="InterPro" id="IPR039650">
    <property type="entry name" value="HdrA-like"/>
</dbReference>
<reference evidence="8 9" key="1">
    <citation type="journal article" date="2011" name="J. Bacteriol.">
        <title>Genome sequence of Chthoniobacter flavus Ellin428, an aerobic heterotrophic soil bacterium.</title>
        <authorList>
            <person name="Kant R."/>
            <person name="van Passel M.W."/>
            <person name="Palva A."/>
            <person name="Lucas S."/>
            <person name="Lapidus A."/>
            <person name="Glavina Del Rio T."/>
            <person name="Dalin E."/>
            <person name="Tice H."/>
            <person name="Bruce D."/>
            <person name="Goodwin L."/>
            <person name="Pitluck S."/>
            <person name="Larimer F.W."/>
            <person name="Land M.L."/>
            <person name="Hauser L."/>
            <person name="Sangwan P."/>
            <person name="de Vos W.M."/>
            <person name="Janssen P.H."/>
            <person name="Smidt H."/>
        </authorList>
    </citation>
    <scope>NUCLEOTIDE SEQUENCE [LARGE SCALE GENOMIC DNA]</scope>
    <source>
        <strain evidence="8 9">Ellin428</strain>
    </source>
</reference>
<dbReference type="InterPro" id="IPR033803">
    <property type="entry name" value="CBD-like_Golvesin-Xly"/>
</dbReference>
<dbReference type="RefSeq" id="WP_006978421.1">
    <property type="nucleotide sequence ID" value="NZ_ABVL01000002.1"/>
</dbReference>
<dbReference type="GO" id="GO:0016829">
    <property type="term" value="F:lyase activity"/>
    <property type="evidence" value="ECO:0007669"/>
    <property type="project" value="UniProtKB-KW"/>
</dbReference>
<dbReference type="PANTHER" id="PTHR43498">
    <property type="entry name" value="FERREDOXIN:COB-COM HETERODISULFIDE REDUCTASE SUBUNIT A"/>
    <property type="match status" value="1"/>
</dbReference>
<feature type="signal peptide" evidence="6">
    <location>
        <begin position="1"/>
        <end position="22"/>
    </location>
</feature>
<dbReference type="PANTHER" id="PTHR43498:SF1">
    <property type="entry name" value="COB--COM HETERODISULFIDE REDUCTASE IRON-SULFUR SUBUNIT A"/>
    <property type="match status" value="1"/>
</dbReference>
<name>B4CWQ7_9BACT</name>
<dbReference type="eggNOG" id="COG0654">
    <property type="taxonomic scope" value="Bacteria"/>
</dbReference>
<keyword evidence="6" id="KW-0732">Signal</keyword>
<dbReference type="AlphaFoldDB" id="B4CWQ7"/>
<dbReference type="Pfam" id="PF25275">
    <property type="entry name" value="Golvesin_C"/>
    <property type="match status" value="1"/>
</dbReference>
<evidence type="ECO:0000313" key="8">
    <source>
        <dbReference type="EMBL" id="EDY21849.1"/>
    </source>
</evidence>
<dbReference type="Pfam" id="PF12831">
    <property type="entry name" value="FAD_oxidored"/>
    <property type="match status" value="1"/>
</dbReference>
<feature type="chain" id="PRO_5002802806" evidence="6">
    <location>
        <begin position="23"/>
        <end position="700"/>
    </location>
</feature>
<protein>
    <submittedName>
        <fullName evidence="8">Putative xanthan lyase</fullName>
    </submittedName>
</protein>
<dbReference type="EMBL" id="ABVL01000002">
    <property type="protein sequence ID" value="EDY21849.1"/>
    <property type="molecule type" value="Genomic_DNA"/>
</dbReference>
<comment type="caution">
    <text evidence="8">The sequence shown here is derived from an EMBL/GenBank/DDBJ whole genome shotgun (WGS) entry which is preliminary data.</text>
</comment>